<keyword evidence="2" id="KW-0813">Transport</keyword>
<reference evidence="7 8" key="1">
    <citation type="submission" date="2020-03" db="EMBL/GenBank/DDBJ databases">
        <authorList>
            <consortium name="Genoscope - CEA"/>
            <person name="William W."/>
        </authorList>
    </citation>
    <scope>NUCLEOTIDE SEQUENCE [LARGE SCALE GENOMIC DNA]</scope>
    <source>
        <strain evidence="8">DSM 16959</strain>
    </source>
</reference>
<dbReference type="Proteomes" id="UP000515733">
    <property type="component" value="Chromosome"/>
</dbReference>
<dbReference type="InterPro" id="IPR044770">
    <property type="entry name" value="MFS_spinster-like"/>
</dbReference>
<keyword evidence="5" id="KW-0472">Membrane</keyword>
<evidence type="ECO:0000256" key="4">
    <source>
        <dbReference type="ARBA" id="ARBA00022989"/>
    </source>
</evidence>
<dbReference type="PROSITE" id="PS50850">
    <property type="entry name" value="MFS"/>
    <property type="match status" value="1"/>
</dbReference>
<gene>
    <name evidence="7" type="ORF">DENOEST_2071</name>
</gene>
<keyword evidence="8" id="KW-1185">Reference proteome</keyword>
<organism evidence="7 8">
    <name type="scientific">Denitratisoma oestradiolicum</name>
    <dbReference type="NCBI Taxonomy" id="311182"/>
    <lineage>
        <taxon>Bacteria</taxon>
        <taxon>Pseudomonadati</taxon>
        <taxon>Pseudomonadota</taxon>
        <taxon>Betaproteobacteria</taxon>
        <taxon>Nitrosomonadales</taxon>
        <taxon>Sterolibacteriaceae</taxon>
        <taxon>Denitratisoma</taxon>
    </lineage>
</organism>
<proteinExistence type="predicted"/>
<feature type="domain" description="Major facilitator superfamily (MFS) profile" evidence="6">
    <location>
        <begin position="36"/>
        <end position="437"/>
    </location>
</feature>
<comment type="subcellular location">
    <subcellularLocation>
        <location evidence="1">Membrane</location>
        <topology evidence="1">Multi-pass membrane protein</topology>
    </subcellularLocation>
</comment>
<accession>A0A6S6Y204</accession>
<dbReference type="SUPFAM" id="SSF103473">
    <property type="entry name" value="MFS general substrate transporter"/>
    <property type="match status" value="1"/>
</dbReference>
<protein>
    <recommendedName>
        <fullName evidence="6">Major facilitator superfamily (MFS) profile domain-containing protein</fullName>
    </recommendedName>
</protein>
<dbReference type="InterPro" id="IPR011701">
    <property type="entry name" value="MFS"/>
</dbReference>
<evidence type="ECO:0000256" key="5">
    <source>
        <dbReference type="ARBA" id="ARBA00023136"/>
    </source>
</evidence>
<dbReference type="EMBL" id="LR778301">
    <property type="protein sequence ID" value="CAB1369236.1"/>
    <property type="molecule type" value="Genomic_DNA"/>
</dbReference>
<dbReference type="InterPro" id="IPR036259">
    <property type="entry name" value="MFS_trans_sf"/>
</dbReference>
<dbReference type="KEGG" id="doe:DENOEST_2071"/>
<dbReference type="OrthoDB" id="6057322at2"/>
<dbReference type="Pfam" id="PF07690">
    <property type="entry name" value="MFS_1"/>
    <property type="match status" value="1"/>
</dbReference>
<evidence type="ECO:0000256" key="1">
    <source>
        <dbReference type="ARBA" id="ARBA00004141"/>
    </source>
</evidence>
<keyword evidence="4" id="KW-1133">Transmembrane helix</keyword>
<dbReference type="Gene3D" id="1.20.1250.20">
    <property type="entry name" value="MFS general substrate transporter like domains"/>
    <property type="match status" value="1"/>
</dbReference>
<dbReference type="AlphaFoldDB" id="A0A6S6Y204"/>
<dbReference type="GO" id="GO:0022857">
    <property type="term" value="F:transmembrane transporter activity"/>
    <property type="evidence" value="ECO:0007669"/>
    <property type="project" value="InterPro"/>
</dbReference>
<evidence type="ECO:0000256" key="2">
    <source>
        <dbReference type="ARBA" id="ARBA00022448"/>
    </source>
</evidence>
<evidence type="ECO:0000256" key="3">
    <source>
        <dbReference type="ARBA" id="ARBA00022692"/>
    </source>
</evidence>
<name>A0A6S6Y204_9PROT</name>
<evidence type="ECO:0000313" key="7">
    <source>
        <dbReference type="EMBL" id="CAB1369236.1"/>
    </source>
</evidence>
<dbReference type="GO" id="GO:0016020">
    <property type="term" value="C:membrane"/>
    <property type="evidence" value="ECO:0007669"/>
    <property type="project" value="UniProtKB-SubCell"/>
</dbReference>
<evidence type="ECO:0000313" key="8">
    <source>
        <dbReference type="Proteomes" id="UP000515733"/>
    </source>
</evidence>
<evidence type="ECO:0000259" key="6">
    <source>
        <dbReference type="PROSITE" id="PS50850"/>
    </source>
</evidence>
<dbReference type="InterPro" id="IPR020846">
    <property type="entry name" value="MFS_dom"/>
</dbReference>
<dbReference type="PANTHER" id="PTHR23505:SF79">
    <property type="entry name" value="PROTEIN SPINSTER"/>
    <property type="match status" value="1"/>
</dbReference>
<sequence length="448" mass="48827">MHGEQALLIPREIDTTMTEPTPCSPKPVSPAYAHYVLALLTLVYVFNFIDRQILSMLIEPIKQEFGVSDTAMGLLTGFTFVVFYTLAGIPIARWADRSSRKFIIALSLTIWSAMTAACGMARNFTELSLLRVLVGVGEAGGNPPAHSLIADYFPPSKRATALSIYAWGVYIGAAIAFLAGGYLVSHYSWRMAFLVVGLPGILLAVLVALTVREVPRGLSEHRTHEIREEAVPLKEVIRYLLGRRAFVFIALGASVQSLSGYGVLTWGPTFLSRVHHMPWTEIGVSMGWIIGLAGCFGAYFGGRLADRMGTRDARWYMRLPALQSALAIPFVVGFTLIPDQSLALLCFIPFYALGAMYVGPMFSMVQGLVQLRMRATASAILLFVVNMVGLGLGPLTVGLLNDYYFGAMHGPLAIRYSMLVVGLLGGMASLLFWQAARTLKEDLANSKG</sequence>
<keyword evidence="3" id="KW-0812">Transmembrane</keyword>
<dbReference type="PANTHER" id="PTHR23505">
    <property type="entry name" value="SPINSTER"/>
    <property type="match status" value="1"/>
</dbReference>
<dbReference type="CDD" id="cd17328">
    <property type="entry name" value="MFS_spinster_like"/>
    <property type="match status" value="1"/>
</dbReference>